<comment type="caution">
    <text evidence="7">The sequence shown here is derived from an EMBL/GenBank/DDBJ whole genome shotgun (WGS) entry which is preliminary data.</text>
</comment>
<evidence type="ECO:0000256" key="1">
    <source>
        <dbReference type="ARBA" id="ARBA00004613"/>
    </source>
</evidence>
<keyword evidence="3" id="KW-0713">Self-incompatibility</keyword>
<comment type="similarity">
    <text evidence="2">Belongs to the plant self-incompatibility (S1) protein family.</text>
</comment>
<feature type="chain" id="PRO_5043994555" description="S-protein homolog" evidence="6">
    <location>
        <begin position="28"/>
        <end position="200"/>
    </location>
</feature>
<sequence>MKQTAASTRQLLCFVLLLLAALSLGNCKSLNSHGKYQVQIFNGLEDDILHAQCTAEGEELTNADLNPNQEHSWSFKKRDMCPLRISLTSVVEGAGGQFISVRVCEKVSPLKLAFRVEKAQKHPTLIAESRFTSHTQIWCYLLWTKGRRSFLSFLEDPTSMNEYSANAGCEWRAQKNGIFLLNKKTGAYEHRYDWDKKLDP</sequence>
<keyword evidence="8" id="KW-1185">Reference proteome</keyword>
<evidence type="ECO:0000256" key="3">
    <source>
        <dbReference type="ARBA" id="ARBA00022471"/>
    </source>
</evidence>
<evidence type="ECO:0000256" key="5">
    <source>
        <dbReference type="ARBA" id="ARBA00022729"/>
    </source>
</evidence>
<dbReference type="EMBL" id="RXIC02000021">
    <property type="protein sequence ID" value="KAB1217753.1"/>
    <property type="molecule type" value="Genomic_DNA"/>
</dbReference>
<dbReference type="AlphaFoldDB" id="A0A6A1VYI3"/>
<evidence type="ECO:0008006" key="9">
    <source>
        <dbReference type="Google" id="ProtNLM"/>
    </source>
</evidence>
<dbReference type="Proteomes" id="UP000516437">
    <property type="component" value="Chromosome 3"/>
</dbReference>
<dbReference type="GO" id="GO:0060320">
    <property type="term" value="P:rejection of self pollen"/>
    <property type="evidence" value="ECO:0007669"/>
    <property type="project" value="UniProtKB-KW"/>
</dbReference>
<protein>
    <recommendedName>
        <fullName evidence="9">S-protein homolog</fullName>
    </recommendedName>
</protein>
<dbReference type="InterPro" id="IPR010264">
    <property type="entry name" value="Self-incomp_S1"/>
</dbReference>
<gene>
    <name evidence="7" type="ORF">CJ030_MR3G014837</name>
</gene>
<dbReference type="GO" id="GO:0005576">
    <property type="term" value="C:extracellular region"/>
    <property type="evidence" value="ECO:0007669"/>
    <property type="project" value="UniProtKB-SubCell"/>
</dbReference>
<evidence type="ECO:0000256" key="6">
    <source>
        <dbReference type="SAM" id="SignalP"/>
    </source>
</evidence>
<reference evidence="7 8" key="1">
    <citation type="journal article" date="2019" name="Plant Biotechnol. J.">
        <title>The red bayberry genome and genetic basis of sex determination.</title>
        <authorList>
            <person name="Jia H.M."/>
            <person name="Jia H.J."/>
            <person name="Cai Q.L."/>
            <person name="Wang Y."/>
            <person name="Zhao H.B."/>
            <person name="Yang W.F."/>
            <person name="Wang G.Y."/>
            <person name="Li Y.H."/>
            <person name="Zhan D.L."/>
            <person name="Shen Y.T."/>
            <person name="Niu Q.F."/>
            <person name="Chang L."/>
            <person name="Qiu J."/>
            <person name="Zhao L."/>
            <person name="Xie H.B."/>
            <person name="Fu W.Y."/>
            <person name="Jin J."/>
            <person name="Li X.W."/>
            <person name="Jiao Y."/>
            <person name="Zhou C.C."/>
            <person name="Tu T."/>
            <person name="Chai C.Y."/>
            <person name="Gao J.L."/>
            <person name="Fan L.J."/>
            <person name="van de Weg E."/>
            <person name="Wang J.Y."/>
            <person name="Gao Z.S."/>
        </authorList>
    </citation>
    <scope>NUCLEOTIDE SEQUENCE [LARGE SCALE GENOMIC DNA]</scope>
    <source>
        <tissue evidence="7">Leaves</tissue>
    </source>
</reference>
<proteinExistence type="inferred from homology"/>
<evidence type="ECO:0000313" key="8">
    <source>
        <dbReference type="Proteomes" id="UP000516437"/>
    </source>
</evidence>
<keyword evidence="5 6" id="KW-0732">Signal</keyword>
<organism evidence="7 8">
    <name type="scientific">Morella rubra</name>
    <name type="common">Chinese bayberry</name>
    <dbReference type="NCBI Taxonomy" id="262757"/>
    <lineage>
        <taxon>Eukaryota</taxon>
        <taxon>Viridiplantae</taxon>
        <taxon>Streptophyta</taxon>
        <taxon>Embryophyta</taxon>
        <taxon>Tracheophyta</taxon>
        <taxon>Spermatophyta</taxon>
        <taxon>Magnoliopsida</taxon>
        <taxon>eudicotyledons</taxon>
        <taxon>Gunneridae</taxon>
        <taxon>Pentapetalae</taxon>
        <taxon>rosids</taxon>
        <taxon>fabids</taxon>
        <taxon>Fagales</taxon>
        <taxon>Myricaceae</taxon>
        <taxon>Morella</taxon>
    </lineage>
</organism>
<accession>A0A6A1VYI3</accession>
<keyword evidence="4" id="KW-0964">Secreted</keyword>
<comment type="subcellular location">
    <subcellularLocation>
        <location evidence="1">Secreted</location>
    </subcellularLocation>
</comment>
<name>A0A6A1VYI3_9ROSI</name>
<evidence type="ECO:0000313" key="7">
    <source>
        <dbReference type="EMBL" id="KAB1217753.1"/>
    </source>
</evidence>
<feature type="signal peptide" evidence="6">
    <location>
        <begin position="1"/>
        <end position="27"/>
    </location>
</feature>
<evidence type="ECO:0000256" key="4">
    <source>
        <dbReference type="ARBA" id="ARBA00022525"/>
    </source>
</evidence>
<dbReference type="Pfam" id="PF05938">
    <property type="entry name" value="Self-incomp_S1"/>
    <property type="match status" value="1"/>
</dbReference>
<evidence type="ECO:0000256" key="2">
    <source>
        <dbReference type="ARBA" id="ARBA00005581"/>
    </source>
</evidence>